<dbReference type="SMART" id="SM00165">
    <property type="entry name" value="UBA"/>
    <property type="match status" value="1"/>
</dbReference>
<dbReference type="GO" id="GO:0006508">
    <property type="term" value="P:proteolysis"/>
    <property type="evidence" value="ECO:0007669"/>
    <property type="project" value="UniProtKB-KW"/>
</dbReference>
<dbReference type="PANTHER" id="PTHR46738">
    <property type="entry name" value="UBIQUITIN-ASSOCIATED DOMAIN-CONTAINING PROTEIN 1"/>
    <property type="match status" value="1"/>
</dbReference>
<dbReference type="InterPro" id="IPR052476">
    <property type="entry name" value="UBAC1"/>
</dbReference>
<evidence type="ECO:0000313" key="14">
    <source>
        <dbReference type="Proteomes" id="UP000009183"/>
    </source>
</evidence>
<keyword evidence="14" id="KW-1185">Reference proteome</keyword>
<dbReference type="SUPFAM" id="SSF46934">
    <property type="entry name" value="UBA-like"/>
    <property type="match status" value="1"/>
</dbReference>
<protein>
    <recommendedName>
        <fullName evidence="3">ubiquitinyl hydrolase 1</fullName>
        <ecNumber evidence="3">3.4.19.12</ecNumber>
    </recommendedName>
</protein>
<dbReference type="Proteomes" id="UP000009183">
    <property type="component" value="Chromosome 3"/>
</dbReference>
<keyword evidence="10" id="KW-0788">Thiol protease</keyword>
<keyword evidence="6" id="KW-0677">Repeat</keyword>
<reference evidence="14" key="1">
    <citation type="journal article" date="2007" name="Nature">
        <title>The grapevine genome sequence suggests ancestral hexaploidization in major angiosperm phyla.</title>
        <authorList>
            <consortium name="The French-Italian Public Consortium for Grapevine Genome Characterization."/>
            <person name="Jaillon O."/>
            <person name="Aury J.-M."/>
            <person name="Noel B."/>
            <person name="Policriti A."/>
            <person name="Clepet C."/>
            <person name="Casagrande A."/>
            <person name="Choisne N."/>
            <person name="Aubourg S."/>
            <person name="Vitulo N."/>
            <person name="Jubin C."/>
            <person name="Vezzi A."/>
            <person name="Legeai F."/>
            <person name="Hugueney P."/>
            <person name="Dasilva C."/>
            <person name="Horner D."/>
            <person name="Mica E."/>
            <person name="Jublot D."/>
            <person name="Poulain J."/>
            <person name="Bruyere C."/>
            <person name="Billault A."/>
            <person name="Segurens B."/>
            <person name="Gouyvenoux M."/>
            <person name="Ugarte E."/>
            <person name="Cattonaro F."/>
            <person name="Anthouard V."/>
            <person name="Vico V."/>
            <person name="Del Fabbro C."/>
            <person name="Alaux M."/>
            <person name="Di Gaspero G."/>
            <person name="Dumas V."/>
            <person name="Felice N."/>
            <person name="Paillard S."/>
            <person name="Juman I."/>
            <person name="Moroldo M."/>
            <person name="Scalabrin S."/>
            <person name="Canaguier A."/>
            <person name="Le Clainche I."/>
            <person name="Malacrida G."/>
            <person name="Durand E."/>
            <person name="Pesole G."/>
            <person name="Laucou V."/>
            <person name="Chatelet P."/>
            <person name="Merdinoglu D."/>
            <person name="Delledonne M."/>
            <person name="Pezzotti M."/>
            <person name="Lecharny A."/>
            <person name="Scarpelli C."/>
            <person name="Artiguenave F."/>
            <person name="Pe M.E."/>
            <person name="Valle G."/>
            <person name="Morgante M."/>
            <person name="Caboche M."/>
            <person name="Adam-Blondon A.-F."/>
            <person name="Weissenbach J."/>
            <person name="Quetier F."/>
            <person name="Wincker P."/>
        </authorList>
    </citation>
    <scope>NUCLEOTIDE SEQUENCE [LARGE SCALE GENOMIC DNA]</scope>
    <source>
        <strain evidence="14">cv. Pinot noir / PN40024</strain>
    </source>
</reference>
<proteinExistence type="inferred from homology"/>
<keyword evidence="4" id="KW-0645">Protease</keyword>
<dbReference type="STRING" id="29760.F6HTI8"/>
<feature type="domain" description="UBA" evidence="12">
    <location>
        <begin position="47"/>
        <end position="88"/>
    </location>
</feature>
<evidence type="ECO:0000256" key="3">
    <source>
        <dbReference type="ARBA" id="ARBA00012759"/>
    </source>
</evidence>
<evidence type="ECO:0000313" key="13">
    <source>
        <dbReference type="EMBL" id="CCB57998.1"/>
    </source>
</evidence>
<evidence type="ECO:0000256" key="7">
    <source>
        <dbReference type="ARBA" id="ARBA00022771"/>
    </source>
</evidence>
<keyword evidence="9" id="KW-0378">Hydrolase</keyword>
<comment type="similarity">
    <text evidence="2">Belongs to the peptidase C19 family.</text>
</comment>
<evidence type="ECO:0000256" key="8">
    <source>
        <dbReference type="ARBA" id="ARBA00022786"/>
    </source>
</evidence>
<organism evidence="13 14">
    <name type="scientific">Vitis vinifera</name>
    <name type="common">Grape</name>
    <dbReference type="NCBI Taxonomy" id="29760"/>
    <lineage>
        <taxon>Eukaryota</taxon>
        <taxon>Viridiplantae</taxon>
        <taxon>Streptophyta</taxon>
        <taxon>Embryophyta</taxon>
        <taxon>Tracheophyta</taxon>
        <taxon>Spermatophyta</taxon>
        <taxon>Magnoliopsida</taxon>
        <taxon>eudicotyledons</taxon>
        <taxon>Gunneridae</taxon>
        <taxon>Pentapetalae</taxon>
        <taxon>rosids</taxon>
        <taxon>Vitales</taxon>
        <taxon>Vitaceae</taxon>
        <taxon>Viteae</taxon>
        <taxon>Vitis</taxon>
    </lineage>
</organism>
<dbReference type="GO" id="GO:0004843">
    <property type="term" value="F:cysteine-type deubiquitinase activity"/>
    <property type="evidence" value="ECO:0007669"/>
    <property type="project" value="UniProtKB-EC"/>
</dbReference>
<keyword evidence="8" id="KW-0833">Ubl conjugation pathway</keyword>
<dbReference type="AlphaFoldDB" id="F6HTI8"/>
<comment type="catalytic activity">
    <reaction evidence="1">
        <text>Thiol-dependent hydrolysis of ester, thioester, amide, peptide and isopeptide bonds formed by the C-terminal Gly of ubiquitin (a 76-residue protein attached to proteins as an intracellular targeting signal).</text>
        <dbReference type="EC" id="3.4.19.12"/>
    </reaction>
</comment>
<evidence type="ECO:0000256" key="11">
    <source>
        <dbReference type="ARBA" id="ARBA00022833"/>
    </source>
</evidence>
<dbReference type="Gene3D" id="1.10.8.10">
    <property type="entry name" value="DNA helicase RuvA subunit, C-terminal domain"/>
    <property type="match status" value="1"/>
</dbReference>
<dbReference type="GO" id="GO:0008270">
    <property type="term" value="F:zinc ion binding"/>
    <property type="evidence" value="ECO:0007669"/>
    <property type="project" value="UniProtKB-KW"/>
</dbReference>
<evidence type="ECO:0000256" key="4">
    <source>
        <dbReference type="ARBA" id="ARBA00022670"/>
    </source>
</evidence>
<evidence type="ECO:0000256" key="5">
    <source>
        <dbReference type="ARBA" id="ARBA00022723"/>
    </source>
</evidence>
<keyword evidence="5" id="KW-0479">Metal-binding</keyword>
<sequence>MVGDRGREGIFLSLFRDFSSFIHLYRFLLLSNTRQIDEGKVESEKHLANEEIVAQLVSMGFNHLHCQKAAINTSNAGVEEAMNWLLSHMDDPDIDVPISQEAENAEALSFVDQSKVDTLISFGFQEDISRKVLRALIKFQYLCFFWGYERHVSIFLW</sequence>
<dbReference type="Pfam" id="PF22562">
    <property type="entry name" value="UBA_7"/>
    <property type="match status" value="1"/>
</dbReference>
<dbReference type="OrthoDB" id="1734942at2759"/>
<dbReference type="InterPro" id="IPR009060">
    <property type="entry name" value="UBA-like_sf"/>
</dbReference>
<dbReference type="InParanoid" id="F6HTI8"/>
<evidence type="ECO:0000256" key="6">
    <source>
        <dbReference type="ARBA" id="ARBA00022737"/>
    </source>
</evidence>
<evidence type="ECO:0000256" key="2">
    <source>
        <dbReference type="ARBA" id="ARBA00009085"/>
    </source>
</evidence>
<dbReference type="PROSITE" id="PS50030">
    <property type="entry name" value="UBA"/>
    <property type="match status" value="1"/>
</dbReference>
<keyword evidence="7" id="KW-0863">Zinc-finger</keyword>
<gene>
    <name evidence="13" type="ordered locus">VIT_03s0017g00950</name>
</gene>
<evidence type="ECO:0000256" key="10">
    <source>
        <dbReference type="ARBA" id="ARBA00022807"/>
    </source>
</evidence>
<evidence type="ECO:0000259" key="12">
    <source>
        <dbReference type="PROSITE" id="PS50030"/>
    </source>
</evidence>
<dbReference type="PANTHER" id="PTHR46738:SF1">
    <property type="entry name" value="UBIQUITIN-ASSOCIATED DOMAIN-CONTAINING PROTEIN 1"/>
    <property type="match status" value="1"/>
</dbReference>
<evidence type="ECO:0000256" key="1">
    <source>
        <dbReference type="ARBA" id="ARBA00000707"/>
    </source>
</evidence>
<dbReference type="EC" id="3.4.19.12" evidence="3"/>
<dbReference type="eggNOG" id="KOG0944">
    <property type="taxonomic scope" value="Eukaryota"/>
</dbReference>
<name>F6HTI8_VITVI</name>
<accession>F6HTI8</accession>
<dbReference type="EMBL" id="FN596248">
    <property type="protein sequence ID" value="CCB57998.1"/>
    <property type="molecule type" value="Genomic_DNA"/>
</dbReference>
<dbReference type="PaxDb" id="29760-VIT_03s0017g00950.t01"/>
<dbReference type="HOGENOM" id="CLU_1681095_0_0_1"/>
<dbReference type="FunFam" id="1.10.8.10:FF:000103">
    <property type="entry name" value="Ubiquitin carboxyl-terminal hydrolase"/>
    <property type="match status" value="1"/>
</dbReference>
<evidence type="ECO:0000256" key="9">
    <source>
        <dbReference type="ARBA" id="ARBA00022801"/>
    </source>
</evidence>
<dbReference type="InterPro" id="IPR015940">
    <property type="entry name" value="UBA"/>
</dbReference>
<keyword evidence="11" id="KW-0862">Zinc</keyword>